<dbReference type="GeneID" id="39730387"/>
<name>A0A1J1GT37_PLAGA</name>
<dbReference type="AlphaFoldDB" id="A0A1J1GT37"/>
<gene>
    <name evidence="2" type="ORF">PGAL8A_00186000</name>
</gene>
<dbReference type="RefSeq" id="XP_028527285.1">
    <property type="nucleotide sequence ID" value="XM_028670543.1"/>
</dbReference>
<organism evidence="2 3">
    <name type="scientific">Plasmodium gallinaceum</name>
    <dbReference type="NCBI Taxonomy" id="5849"/>
    <lineage>
        <taxon>Eukaryota</taxon>
        <taxon>Sar</taxon>
        <taxon>Alveolata</taxon>
        <taxon>Apicomplexa</taxon>
        <taxon>Aconoidasida</taxon>
        <taxon>Haemosporida</taxon>
        <taxon>Plasmodiidae</taxon>
        <taxon>Plasmodium</taxon>
        <taxon>Plasmodium (Haemamoeba)</taxon>
    </lineage>
</organism>
<proteinExistence type="predicted"/>
<dbReference type="Proteomes" id="UP000220797">
    <property type="component" value="Unassembled WGS sequence"/>
</dbReference>
<dbReference type="VEuPathDB" id="PlasmoDB:PGAL8A_00186000"/>
<feature type="non-terminal residue" evidence="2">
    <location>
        <position position="1"/>
    </location>
</feature>
<comment type="caution">
    <text evidence="2">The sequence shown here is derived from an EMBL/GenBank/DDBJ whole genome shotgun (WGS) entry which is preliminary data.</text>
</comment>
<evidence type="ECO:0000313" key="3">
    <source>
        <dbReference type="Proteomes" id="UP000220797"/>
    </source>
</evidence>
<keyword evidence="3" id="KW-1185">Reference proteome</keyword>
<dbReference type="EMBL" id="CVMV01000024">
    <property type="protein sequence ID" value="CRG94465.1"/>
    <property type="molecule type" value="Genomic_DNA"/>
</dbReference>
<reference evidence="2" key="1">
    <citation type="submission" date="2015-04" db="EMBL/GenBank/DDBJ databases">
        <authorList>
            <consortium name="Pathogen Informatics"/>
        </authorList>
    </citation>
    <scope>NUCLEOTIDE SEQUENCE [LARGE SCALE GENOMIC DNA]</scope>
    <source>
        <strain evidence="2">8A</strain>
    </source>
</reference>
<protein>
    <recommendedName>
        <fullName evidence="4">Surface-associated interspersed protein (SURFIN)</fullName>
    </recommendedName>
</protein>
<sequence length="661" mass="77085">TPLDISLERQESSPHMEDVSSPIQILIEKKNYHQSILCASQKDHRKTQYMPLDLSLKGYNSSPNVKDSIEKKFFDDDTSTDPQSIYHNTQNTTYGPPVEKRVPYDDDDPCTSASLKRKLEENTGHKSKKKKISEKGDDGEPCTSASLKRKLEENTGHKAKKKKIIEKGDDYKKKSRNNLMNYSHGGSSSSFNPITPEIIFKIDPNYLTRINEDLKKINNHLYFKYNELAHAFNINIQKLQEVVDEELKVISLKDLSIFNSHFSKFYKEGSKLSNIYKSVLSFNYKINYKINNTSELYNRMECILDFIKNMKIHYHTFRRESEIVLIMKNVTFNYAYNPPRILSKNKNAIQFTESLHNMENLVNSIEASIISGGTSEQHSYMFKTQSLLSIKKKILGSLNSCKQKYLRYLNLLNMSCELMEMENIFNFFYKYNIKCKNYLMNNMKSLDDKEAIQSLLDVYIKEELEVFECHKKSREVFVSNITKEKKIIEYFSALQKKGDKFKILLSLYKAYMEIVKIVNFLNQINELLDIRKSLKGMNLPEKTTKSKNETEGVLPHDMKLHLLEELSTKKSRVAEIALNLRKSYEFYSSRLNIVNLRKLIIGAQLKMENVFLITDFLKSLFPEDMGNKGGDYEKSNLEANVFLTLFFLKKILEKSYINELK</sequence>
<feature type="compositionally biased region" description="Polar residues" evidence="1">
    <location>
        <begin position="80"/>
        <end position="94"/>
    </location>
</feature>
<feature type="region of interest" description="Disordered" evidence="1">
    <location>
        <begin position="76"/>
        <end position="168"/>
    </location>
</feature>
<accession>A0A1J1GT37</accession>
<evidence type="ECO:0000313" key="2">
    <source>
        <dbReference type="EMBL" id="CRG94465.1"/>
    </source>
</evidence>
<evidence type="ECO:0008006" key="4">
    <source>
        <dbReference type="Google" id="ProtNLM"/>
    </source>
</evidence>
<evidence type="ECO:0000256" key="1">
    <source>
        <dbReference type="SAM" id="MobiDB-lite"/>
    </source>
</evidence>